<reference evidence="2" key="1">
    <citation type="submission" date="2016-06" db="EMBL/GenBank/DDBJ databases">
        <authorList>
            <person name="Varghese N."/>
            <person name="Submissions Spin"/>
        </authorList>
    </citation>
    <scope>NUCLEOTIDE SEQUENCE [LARGE SCALE GENOMIC DNA]</scope>
    <source>
        <strain evidence="2">DSM 45577</strain>
    </source>
</reference>
<dbReference type="Proteomes" id="UP000198937">
    <property type="component" value="Unassembled WGS sequence"/>
</dbReference>
<accession>A0A1C6UTX1</accession>
<evidence type="ECO:0008006" key="3">
    <source>
        <dbReference type="Google" id="ProtNLM"/>
    </source>
</evidence>
<dbReference type="InterPro" id="IPR012964">
    <property type="entry name" value="DUF1702"/>
</dbReference>
<dbReference type="Pfam" id="PF08012">
    <property type="entry name" value="DUF1702"/>
    <property type="match status" value="1"/>
</dbReference>
<sequence length="329" mass="35977">MTEAAAIPTVYRPTGWRRPLALHPHLVDFDIRGFHPGPVATRQALVTAAGSFLDGFNRELDVGPSHAPDLAAVPQAYRGFAVEGAAMAATLLDRLSPLPGRRFRTLLKVHRGRYGYLAYVGAGWALARLDGLSAGLLGRLGRLGATDPLVRWLVYDGYGFHQAFFDPDRTLSWWRRHPDRCDERCAIRYQGLGRSLWFRDCADPTALAGRISGLPAGHRGDVWSGVGLAATYAGGVGDDTYLELRRLNRHHPAELAQGAAFGAEARQSAGASPPHVPRATELLTGASPDVAAGWTWQARRGLDRPGAGPADFQRWRERIQQLALPFLRR</sequence>
<gene>
    <name evidence="1" type="ORF">GA0070617_3551</name>
</gene>
<evidence type="ECO:0000313" key="1">
    <source>
        <dbReference type="EMBL" id="SCL57524.1"/>
    </source>
</evidence>
<dbReference type="AlphaFoldDB" id="A0A1C6UTX1"/>
<dbReference type="RefSeq" id="WP_091439290.1">
    <property type="nucleotide sequence ID" value="NZ_BMMJ01000013.1"/>
</dbReference>
<evidence type="ECO:0000313" key="2">
    <source>
        <dbReference type="Proteomes" id="UP000198937"/>
    </source>
</evidence>
<dbReference type="EMBL" id="FMIA01000002">
    <property type="protein sequence ID" value="SCL57524.1"/>
    <property type="molecule type" value="Genomic_DNA"/>
</dbReference>
<protein>
    <recommendedName>
        <fullName evidence="3">UnbL</fullName>
    </recommendedName>
</protein>
<dbReference type="STRING" id="683228.GA0070617_3551"/>
<dbReference type="OrthoDB" id="2530105at2"/>
<organism evidence="1 2">
    <name type="scientific">Micromonospora yangpuensis</name>
    <dbReference type="NCBI Taxonomy" id="683228"/>
    <lineage>
        <taxon>Bacteria</taxon>
        <taxon>Bacillati</taxon>
        <taxon>Actinomycetota</taxon>
        <taxon>Actinomycetes</taxon>
        <taxon>Micromonosporales</taxon>
        <taxon>Micromonosporaceae</taxon>
        <taxon>Micromonospora</taxon>
    </lineage>
</organism>
<name>A0A1C6UTX1_9ACTN</name>
<keyword evidence="2" id="KW-1185">Reference proteome</keyword>
<proteinExistence type="predicted"/>